<gene>
    <name evidence="10" type="ORF">SAMN04489717_2204</name>
</gene>
<dbReference type="Gene3D" id="1.10.3720.10">
    <property type="entry name" value="MetI-like"/>
    <property type="match status" value="1"/>
</dbReference>
<dbReference type="Pfam" id="PF00528">
    <property type="entry name" value="BPD_transp_1"/>
    <property type="match status" value="1"/>
</dbReference>
<dbReference type="SUPFAM" id="SSF161098">
    <property type="entry name" value="MetI-like"/>
    <property type="match status" value="1"/>
</dbReference>
<dbReference type="EMBL" id="LT629732">
    <property type="protein sequence ID" value="SDS28685.1"/>
    <property type="molecule type" value="Genomic_DNA"/>
</dbReference>
<evidence type="ECO:0000256" key="8">
    <source>
        <dbReference type="SAM" id="MobiDB-lite"/>
    </source>
</evidence>
<evidence type="ECO:0000256" key="4">
    <source>
        <dbReference type="ARBA" id="ARBA00022692"/>
    </source>
</evidence>
<evidence type="ECO:0000313" key="10">
    <source>
        <dbReference type="EMBL" id="SDS28685.1"/>
    </source>
</evidence>
<proteinExistence type="inferred from homology"/>
<dbReference type="PROSITE" id="PS50928">
    <property type="entry name" value="ABC_TM1"/>
    <property type="match status" value="1"/>
</dbReference>
<feature type="compositionally biased region" description="Polar residues" evidence="8">
    <location>
        <begin position="1"/>
        <end position="11"/>
    </location>
</feature>
<keyword evidence="4 7" id="KW-0812">Transmembrane</keyword>
<dbReference type="Proteomes" id="UP000198983">
    <property type="component" value="Chromosome I"/>
</dbReference>
<evidence type="ECO:0000256" key="7">
    <source>
        <dbReference type="RuleBase" id="RU363032"/>
    </source>
</evidence>
<feature type="transmembrane region" description="Helical" evidence="7">
    <location>
        <begin position="232"/>
        <end position="250"/>
    </location>
</feature>
<keyword evidence="3" id="KW-1003">Cell membrane</keyword>
<comment type="similarity">
    <text evidence="7">Belongs to the binding-protein-dependent transport system permease family.</text>
</comment>
<dbReference type="AlphaFoldDB" id="A0A1H1QZI2"/>
<feature type="compositionally biased region" description="Basic and acidic residues" evidence="8">
    <location>
        <begin position="12"/>
        <end position="24"/>
    </location>
</feature>
<dbReference type="InterPro" id="IPR000515">
    <property type="entry name" value="MetI-like"/>
</dbReference>
<feature type="domain" description="ABC transmembrane type-1" evidence="9">
    <location>
        <begin position="99"/>
        <end position="313"/>
    </location>
</feature>
<keyword evidence="2 7" id="KW-0813">Transport</keyword>
<feature type="transmembrane region" description="Helical" evidence="7">
    <location>
        <begin position="135"/>
        <end position="155"/>
    </location>
</feature>
<evidence type="ECO:0000256" key="5">
    <source>
        <dbReference type="ARBA" id="ARBA00022989"/>
    </source>
</evidence>
<evidence type="ECO:0000259" key="9">
    <source>
        <dbReference type="PROSITE" id="PS50928"/>
    </source>
</evidence>
<dbReference type="GO" id="GO:0005886">
    <property type="term" value="C:plasma membrane"/>
    <property type="evidence" value="ECO:0007669"/>
    <property type="project" value="UniProtKB-SubCell"/>
</dbReference>
<dbReference type="InterPro" id="IPR035906">
    <property type="entry name" value="MetI-like_sf"/>
</dbReference>
<dbReference type="InterPro" id="IPR050809">
    <property type="entry name" value="UgpAE/MalFG_permease"/>
</dbReference>
<name>A0A1H1QZI2_9ACTN</name>
<evidence type="ECO:0000256" key="1">
    <source>
        <dbReference type="ARBA" id="ARBA00004651"/>
    </source>
</evidence>
<evidence type="ECO:0000256" key="2">
    <source>
        <dbReference type="ARBA" id="ARBA00022448"/>
    </source>
</evidence>
<accession>A0A1H1QZI2</accession>
<organism evidence="10 11">
    <name type="scientific">Actinopolymorpha singaporensis</name>
    <dbReference type="NCBI Taxonomy" id="117157"/>
    <lineage>
        <taxon>Bacteria</taxon>
        <taxon>Bacillati</taxon>
        <taxon>Actinomycetota</taxon>
        <taxon>Actinomycetes</taxon>
        <taxon>Propionibacteriales</taxon>
        <taxon>Actinopolymorphaceae</taxon>
        <taxon>Actinopolymorpha</taxon>
    </lineage>
</organism>
<keyword evidence="6 7" id="KW-0472">Membrane</keyword>
<feature type="transmembrane region" description="Helical" evidence="7">
    <location>
        <begin position="39"/>
        <end position="57"/>
    </location>
</feature>
<dbReference type="PANTHER" id="PTHR43227">
    <property type="entry name" value="BLL4140 PROTEIN"/>
    <property type="match status" value="1"/>
</dbReference>
<dbReference type="CDD" id="cd06261">
    <property type="entry name" value="TM_PBP2"/>
    <property type="match status" value="1"/>
</dbReference>
<keyword evidence="11" id="KW-1185">Reference proteome</keyword>
<sequence>MAVQGSATSSDTVERSKLPARPDDSRHVSLWSRVWQERAMYLFILPGFLFFVVFRYLPLAGNIVAFENYSPYQGIIQSEWVGLNNFVQLFQDPRVGQALVNTLVINGLQLIFFFPAPIALALLLNSILSPTVKRVIQTIVYLPYFIGWVVLVSVWQSVLGGDGLLNQALADHGFGAINLMSNPELFKPMMVVQYMWKYVGWGTIIFLAALTKIDPALYESAVVDGARPIRRMWHVTLPGIKGIAILLLILNLGNILTTGFEQILLQEPAVGEQAGQVLDTFVYLEGVVGGNWGLATAVGLFKGVVGTILIVVANKVAHLLGEDGVF</sequence>
<evidence type="ECO:0000256" key="3">
    <source>
        <dbReference type="ARBA" id="ARBA00022475"/>
    </source>
</evidence>
<evidence type="ECO:0000313" key="11">
    <source>
        <dbReference type="Proteomes" id="UP000198983"/>
    </source>
</evidence>
<dbReference type="PANTHER" id="PTHR43227:SF11">
    <property type="entry name" value="BLL4140 PROTEIN"/>
    <property type="match status" value="1"/>
</dbReference>
<comment type="subcellular location">
    <subcellularLocation>
        <location evidence="1 7">Cell membrane</location>
        <topology evidence="1 7">Multi-pass membrane protein</topology>
    </subcellularLocation>
</comment>
<feature type="transmembrane region" description="Helical" evidence="7">
    <location>
        <begin position="103"/>
        <end position="123"/>
    </location>
</feature>
<feature type="region of interest" description="Disordered" evidence="8">
    <location>
        <begin position="1"/>
        <end position="24"/>
    </location>
</feature>
<feature type="transmembrane region" description="Helical" evidence="7">
    <location>
        <begin position="292"/>
        <end position="313"/>
    </location>
</feature>
<keyword evidence="5 7" id="KW-1133">Transmembrane helix</keyword>
<evidence type="ECO:0000256" key="6">
    <source>
        <dbReference type="ARBA" id="ARBA00023136"/>
    </source>
</evidence>
<protein>
    <submittedName>
        <fullName evidence="10">Carbohydrate ABC transporter membrane protein 1, CUT1 family</fullName>
    </submittedName>
</protein>
<dbReference type="STRING" id="117157.SAMN04489717_2204"/>
<dbReference type="GO" id="GO:0055085">
    <property type="term" value="P:transmembrane transport"/>
    <property type="evidence" value="ECO:0007669"/>
    <property type="project" value="InterPro"/>
</dbReference>
<feature type="transmembrane region" description="Helical" evidence="7">
    <location>
        <begin position="194"/>
        <end position="211"/>
    </location>
</feature>
<reference evidence="10 11" key="1">
    <citation type="submission" date="2016-10" db="EMBL/GenBank/DDBJ databases">
        <authorList>
            <person name="de Groot N.N."/>
        </authorList>
    </citation>
    <scope>NUCLEOTIDE SEQUENCE [LARGE SCALE GENOMIC DNA]</scope>
    <source>
        <strain evidence="10 11">DSM 22024</strain>
    </source>
</reference>